<evidence type="ECO:0000256" key="5">
    <source>
        <dbReference type="SAM" id="MobiDB-lite"/>
    </source>
</evidence>
<keyword evidence="4 6" id="KW-0472">Membrane</keyword>
<keyword evidence="3 6" id="KW-1133">Transmembrane helix</keyword>
<dbReference type="EMBL" id="VFOK01000001">
    <property type="protein sequence ID" value="TQL33256.1"/>
    <property type="molecule type" value="Genomic_DNA"/>
</dbReference>
<accession>A0A542XBZ5</accession>
<dbReference type="OrthoDB" id="9774900at2"/>
<gene>
    <name evidence="7" type="ORF">FB554_1398</name>
</gene>
<dbReference type="Proteomes" id="UP000318336">
    <property type="component" value="Unassembled WGS sequence"/>
</dbReference>
<feature type="transmembrane region" description="Helical" evidence="6">
    <location>
        <begin position="31"/>
        <end position="53"/>
    </location>
</feature>
<dbReference type="InterPro" id="IPR007343">
    <property type="entry name" value="Uncharacterised_pept_Zn_put"/>
</dbReference>
<dbReference type="PANTHER" id="PTHR30168:SF0">
    <property type="entry name" value="INNER MEMBRANE PROTEIN"/>
    <property type="match status" value="1"/>
</dbReference>
<dbReference type="GO" id="GO:0016020">
    <property type="term" value="C:membrane"/>
    <property type="evidence" value="ECO:0007669"/>
    <property type="project" value="UniProtKB-SubCell"/>
</dbReference>
<evidence type="ECO:0000256" key="4">
    <source>
        <dbReference type="ARBA" id="ARBA00023136"/>
    </source>
</evidence>
<feature type="compositionally biased region" description="Low complexity" evidence="5">
    <location>
        <begin position="60"/>
        <end position="75"/>
    </location>
</feature>
<protein>
    <recommendedName>
        <fullName evidence="9">Neutral zinc metallopeptidase</fullName>
    </recommendedName>
</protein>
<evidence type="ECO:0000256" key="1">
    <source>
        <dbReference type="ARBA" id="ARBA00004167"/>
    </source>
</evidence>
<dbReference type="RefSeq" id="WP_142005296.1">
    <property type="nucleotide sequence ID" value="NZ_CAJTBP010000001.1"/>
</dbReference>
<evidence type="ECO:0000313" key="7">
    <source>
        <dbReference type="EMBL" id="TQL33256.1"/>
    </source>
</evidence>
<comment type="caution">
    <text evidence="7">The sequence shown here is derived from an EMBL/GenBank/DDBJ whole genome shotgun (WGS) entry which is preliminary data.</text>
</comment>
<keyword evidence="2 6" id="KW-0812">Transmembrane</keyword>
<feature type="compositionally biased region" description="Polar residues" evidence="5">
    <location>
        <begin position="1"/>
        <end position="16"/>
    </location>
</feature>
<feature type="region of interest" description="Disordered" evidence="5">
    <location>
        <begin position="60"/>
        <end position="84"/>
    </location>
</feature>
<sequence length="320" mass="33226">MTFNDNAQLDTSQVESGGSGGGGFGGGGGGALPGGVGVGGIGGLILLLIMMFFGGNLTGDPSTPSGQPGGMSMSSNEVSAAGAGGDTVSQRISQCKTGADANRDDTCRVIGTVNSVQNFWSQALPQYGQEYTPAKTVLYSGATQTACGTGSSAMGPFYCPLDQKIYIDVSFFNELSTKYGSDGGNLAQMYVVAHEYGHHVQNIFGVLGRAQQDPQGPTSAAVRTELQADCYAGIWTRNASTTTDQGGEQLIEPVTQQDIQSALSAASAVGDDRIQEKAQGRVTPENWTHGSAVQRQKWFVQGYNTGDVNACDTFRAQDLG</sequence>
<organism evidence="7 8">
    <name type="scientific">Barrientosiimonas humi</name>
    <dbReference type="NCBI Taxonomy" id="999931"/>
    <lineage>
        <taxon>Bacteria</taxon>
        <taxon>Bacillati</taxon>
        <taxon>Actinomycetota</taxon>
        <taxon>Actinomycetes</taxon>
        <taxon>Micrococcales</taxon>
        <taxon>Dermacoccaceae</taxon>
        <taxon>Barrientosiimonas</taxon>
    </lineage>
</organism>
<reference evidence="7 8" key="1">
    <citation type="submission" date="2019-06" db="EMBL/GenBank/DDBJ databases">
        <title>Sequencing the genomes of 1000 actinobacteria strains.</title>
        <authorList>
            <person name="Klenk H.-P."/>
        </authorList>
    </citation>
    <scope>NUCLEOTIDE SEQUENCE [LARGE SCALE GENOMIC DNA]</scope>
    <source>
        <strain evidence="7 8">DSM 24617</strain>
    </source>
</reference>
<name>A0A542XBZ5_9MICO</name>
<proteinExistence type="predicted"/>
<dbReference type="Pfam" id="PF04228">
    <property type="entry name" value="Zn_peptidase"/>
    <property type="match status" value="1"/>
</dbReference>
<feature type="region of interest" description="Disordered" evidence="5">
    <location>
        <begin position="1"/>
        <end position="22"/>
    </location>
</feature>
<dbReference type="PANTHER" id="PTHR30168">
    <property type="entry name" value="PUTATIVE MEMBRANE PROTEIN YPFJ"/>
    <property type="match status" value="1"/>
</dbReference>
<evidence type="ECO:0000256" key="6">
    <source>
        <dbReference type="SAM" id="Phobius"/>
    </source>
</evidence>
<dbReference type="AlphaFoldDB" id="A0A542XBZ5"/>
<comment type="subcellular location">
    <subcellularLocation>
        <location evidence="1">Membrane</location>
        <topology evidence="1">Single-pass membrane protein</topology>
    </subcellularLocation>
</comment>
<evidence type="ECO:0000313" key="8">
    <source>
        <dbReference type="Proteomes" id="UP000318336"/>
    </source>
</evidence>
<evidence type="ECO:0008006" key="9">
    <source>
        <dbReference type="Google" id="ProtNLM"/>
    </source>
</evidence>
<evidence type="ECO:0000256" key="2">
    <source>
        <dbReference type="ARBA" id="ARBA00022692"/>
    </source>
</evidence>
<evidence type="ECO:0000256" key="3">
    <source>
        <dbReference type="ARBA" id="ARBA00022989"/>
    </source>
</evidence>
<keyword evidence="8" id="KW-1185">Reference proteome</keyword>